<evidence type="ECO:0000256" key="7">
    <source>
        <dbReference type="SAM" id="Phobius"/>
    </source>
</evidence>
<evidence type="ECO:0000256" key="4">
    <source>
        <dbReference type="ARBA" id="ARBA00022989"/>
    </source>
</evidence>
<dbReference type="NCBIfam" id="TIGR03718">
    <property type="entry name" value="R_switched_Alx"/>
    <property type="match status" value="1"/>
</dbReference>
<protein>
    <submittedName>
        <fullName evidence="8">TerC family protein</fullName>
    </submittedName>
</protein>
<evidence type="ECO:0000313" key="9">
    <source>
        <dbReference type="Proteomes" id="UP000295136"/>
    </source>
</evidence>
<evidence type="ECO:0000256" key="6">
    <source>
        <dbReference type="SAM" id="MobiDB-lite"/>
    </source>
</evidence>
<comment type="caution">
    <text evidence="8">The sequence shown here is derived from an EMBL/GenBank/DDBJ whole genome shotgun (WGS) entry which is preliminary data.</text>
</comment>
<evidence type="ECO:0000256" key="5">
    <source>
        <dbReference type="ARBA" id="ARBA00023136"/>
    </source>
</evidence>
<feature type="region of interest" description="Disordered" evidence="6">
    <location>
        <begin position="325"/>
        <end position="368"/>
    </location>
</feature>
<dbReference type="AlphaFoldDB" id="A0A4R5FX86"/>
<dbReference type="PANTHER" id="PTHR30238:SF0">
    <property type="entry name" value="THYLAKOID MEMBRANE PROTEIN TERC, CHLOROPLASTIC"/>
    <property type="match status" value="1"/>
</dbReference>
<keyword evidence="4 7" id="KW-1133">Transmembrane helix</keyword>
<feature type="transmembrane region" description="Helical" evidence="7">
    <location>
        <begin position="252"/>
        <end position="275"/>
    </location>
</feature>
<name>A0A4R5FX86_9ACTN</name>
<dbReference type="InterPro" id="IPR005496">
    <property type="entry name" value="Integral_membrane_TerC"/>
</dbReference>
<dbReference type="EMBL" id="SMLD01000003">
    <property type="protein sequence ID" value="TDE59767.1"/>
    <property type="molecule type" value="Genomic_DNA"/>
</dbReference>
<keyword evidence="9" id="KW-1185">Reference proteome</keyword>
<feature type="transmembrane region" description="Helical" evidence="7">
    <location>
        <begin position="6"/>
        <end position="26"/>
    </location>
</feature>
<feature type="transmembrane region" description="Helical" evidence="7">
    <location>
        <begin position="295"/>
        <end position="317"/>
    </location>
</feature>
<feature type="transmembrane region" description="Helical" evidence="7">
    <location>
        <begin position="65"/>
        <end position="91"/>
    </location>
</feature>
<dbReference type="Pfam" id="PF03741">
    <property type="entry name" value="TerC"/>
    <property type="match status" value="1"/>
</dbReference>
<feature type="transmembrane region" description="Helical" evidence="7">
    <location>
        <begin position="103"/>
        <end position="125"/>
    </location>
</feature>
<dbReference type="RefSeq" id="WP_132627984.1">
    <property type="nucleotide sequence ID" value="NZ_SMLD01000003.1"/>
</dbReference>
<proteinExistence type="inferred from homology"/>
<gene>
    <name evidence="8" type="ORF">E1295_02050</name>
</gene>
<evidence type="ECO:0000256" key="3">
    <source>
        <dbReference type="ARBA" id="ARBA00022692"/>
    </source>
</evidence>
<organism evidence="8 9">
    <name type="scientific">Nonomuraea mesophila</name>
    <dbReference type="NCBI Taxonomy" id="2530382"/>
    <lineage>
        <taxon>Bacteria</taxon>
        <taxon>Bacillati</taxon>
        <taxon>Actinomycetota</taxon>
        <taxon>Actinomycetes</taxon>
        <taxon>Streptosporangiales</taxon>
        <taxon>Streptosporangiaceae</taxon>
        <taxon>Nonomuraea</taxon>
    </lineage>
</organism>
<evidence type="ECO:0000313" key="8">
    <source>
        <dbReference type="EMBL" id="TDE59767.1"/>
    </source>
</evidence>
<accession>A0A4R5FX86</accession>
<keyword evidence="5 7" id="KW-0472">Membrane</keyword>
<reference evidence="8 9" key="1">
    <citation type="submission" date="2019-03" db="EMBL/GenBank/DDBJ databases">
        <title>Draft genome sequences of novel Actinobacteria.</title>
        <authorList>
            <person name="Sahin N."/>
            <person name="Ay H."/>
            <person name="Saygin H."/>
        </authorList>
    </citation>
    <scope>NUCLEOTIDE SEQUENCE [LARGE SCALE GENOMIC DNA]</scope>
    <source>
        <strain evidence="8 9">6K102</strain>
    </source>
</reference>
<feature type="transmembrane region" description="Helical" evidence="7">
    <location>
        <begin position="191"/>
        <end position="218"/>
    </location>
</feature>
<feature type="compositionally biased region" description="Low complexity" evidence="6">
    <location>
        <begin position="326"/>
        <end position="368"/>
    </location>
</feature>
<dbReference type="GO" id="GO:0016020">
    <property type="term" value="C:membrane"/>
    <property type="evidence" value="ECO:0007669"/>
    <property type="project" value="UniProtKB-SubCell"/>
</dbReference>
<dbReference type="Proteomes" id="UP000295136">
    <property type="component" value="Unassembled WGS sequence"/>
</dbReference>
<sequence length="368" mass="40013">MPVPAWLWAATIAALLALILLDLIIVNRRPHRVTIAESARWIAFYIACAVAFGTGVWIFGGDDQAAAYITGYITEYTLSVDNLFIFMLIMASFAVPAIHQHRVLLIGIVMALVMRGVFIAVGAQAVQRFSWVFWLFGGVLIYTAWKFAFNNNDDEDYDPNGGVVRLVRKLFPVTDDYHGSRLTIRQDGRRLLTPMFIVIVAIGGADLVFAVDSIPAIFGITQDAYLVFAANAFALMGLRQLYFLLGGLVEKLVYLTYGLAVILGFIGVKLVLHALHKNELPFINGGEHVTWAPEISNWTSLAVIVTVLTITTVASLLKSRRDTRLAAEPAATESTTPRSAAPEPTAPEPTASESAATGSTASGPADRN</sequence>
<dbReference type="PANTHER" id="PTHR30238">
    <property type="entry name" value="MEMBRANE BOUND PREDICTED REDOX MODULATOR"/>
    <property type="match status" value="1"/>
</dbReference>
<feature type="transmembrane region" description="Helical" evidence="7">
    <location>
        <begin position="38"/>
        <end position="59"/>
    </location>
</feature>
<evidence type="ECO:0000256" key="1">
    <source>
        <dbReference type="ARBA" id="ARBA00004141"/>
    </source>
</evidence>
<comment type="subcellular location">
    <subcellularLocation>
        <location evidence="1">Membrane</location>
        <topology evidence="1">Multi-pass membrane protein</topology>
    </subcellularLocation>
</comment>
<feature type="transmembrane region" description="Helical" evidence="7">
    <location>
        <begin position="224"/>
        <end position="245"/>
    </location>
</feature>
<dbReference type="InterPro" id="IPR022369">
    <property type="entry name" value="Integral_membrane_TerC_rswitch"/>
</dbReference>
<keyword evidence="3 7" id="KW-0812">Transmembrane</keyword>
<feature type="transmembrane region" description="Helical" evidence="7">
    <location>
        <begin position="131"/>
        <end position="149"/>
    </location>
</feature>
<evidence type="ECO:0000256" key="2">
    <source>
        <dbReference type="ARBA" id="ARBA00007511"/>
    </source>
</evidence>
<comment type="similarity">
    <text evidence="2">Belongs to the TerC family.</text>
</comment>